<dbReference type="STRING" id="1853130.PMA3_07515"/>
<dbReference type="EMBL" id="CP014870">
    <property type="protein sequence ID" value="ANJ55013.1"/>
    <property type="molecule type" value="Genomic_DNA"/>
</dbReference>
<organism evidence="2 3">
    <name type="scientific">Pseudomonas silesiensis</name>
    <dbReference type="NCBI Taxonomy" id="1853130"/>
    <lineage>
        <taxon>Bacteria</taxon>
        <taxon>Pseudomonadati</taxon>
        <taxon>Pseudomonadota</taxon>
        <taxon>Gammaproteobacteria</taxon>
        <taxon>Pseudomonadales</taxon>
        <taxon>Pseudomonadaceae</taxon>
        <taxon>Pseudomonas</taxon>
    </lineage>
</organism>
<evidence type="ECO:0000313" key="3">
    <source>
        <dbReference type="Proteomes" id="UP000078354"/>
    </source>
</evidence>
<sequence>MRESDHDCGQSYEDFIYADDDVDGTPPGSENTKPATETVDAVESVEAVDRKRESGLDSLGGGMVL</sequence>
<name>A0A191YQG3_9PSED</name>
<dbReference type="KEGG" id="psil:PMA3_07515"/>
<proteinExistence type="predicted"/>
<accession>A0A191YQG3</accession>
<keyword evidence="3" id="KW-1185">Reference proteome</keyword>
<feature type="region of interest" description="Disordered" evidence="1">
    <location>
        <begin position="17"/>
        <end position="65"/>
    </location>
</feature>
<dbReference type="Proteomes" id="UP000078354">
    <property type="component" value="Chromosome"/>
</dbReference>
<evidence type="ECO:0000256" key="1">
    <source>
        <dbReference type="SAM" id="MobiDB-lite"/>
    </source>
</evidence>
<dbReference type="AlphaFoldDB" id="A0A191YQG3"/>
<gene>
    <name evidence="2" type="ORF">PMA3_07515</name>
</gene>
<reference evidence="2 3" key="1">
    <citation type="journal article" date="2018" name="Syst. Appl. Microbiol.">
        <title>Pseudomonas silesiensis sp. nov. strain A3T isolated from a biological pesticide sewage treatment plant and analysis of the complete genome sequence.</title>
        <authorList>
            <person name="Kaminski M.A."/>
            <person name="Furmanczyk E.M."/>
            <person name="Sobczak A."/>
            <person name="Dziembowski A."/>
            <person name="Lipinski L."/>
        </authorList>
    </citation>
    <scope>NUCLEOTIDE SEQUENCE [LARGE SCALE GENOMIC DNA]</scope>
    <source>
        <strain evidence="2 3">A3</strain>
    </source>
</reference>
<evidence type="ECO:0000313" key="2">
    <source>
        <dbReference type="EMBL" id="ANJ55013.1"/>
    </source>
</evidence>
<protein>
    <submittedName>
        <fullName evidence="2">Uncharacterized protein</fullName>
    </submittedName>
</protein>